<evidence type="ECO:0000313" key="2">
    <source>
        <dbReference type="Proteomes" id="UP000000662"/>
    </source>
</evidence>
<name>Q0B6T9_BURCM</name>
<accession>Q0B6T9</accession>
<dbReference type="Proteomes" id="UP000000662">
    <property type="component" value="Chromosome 2"/>
</dbReference>
<proteinExistence type="predicted"/>
<organism evidence="1 2">
    <name type="scientific">Burkholderia ambifaria (strain ATCC BAA-244 / DSM 16087 / CCUG 44356 / LMG 19182 / AMMD)</name>
    <name type="common">Burkholderia cepacia (strain AMMD)</name>
    <dbReference type="NCBI Taxonomy" id="339670"/>
    <lineage>
        <taxon>Bacteria</taxon>
        <taxon>Pseudomonadati</taxon>
        <taxon>Pseudomonadota</taxon>
        <taxon>Betaproteobacteria</taxon>
        <taxon>Burkholderiales</taxon>
        <taxon>Burkholderiaceae</taxon>
        <taxon>Burkholderia</taxon>
        <taxon>Burkholderia cepacia complex</taxon>
    </lineage>
</organism>
<reference evidence="1" key="1">
    <citation type="submission" date="2006-08" db="EMBL/GenBank/DDBJ databases">
        <title>Complete sequence of Chromosome 2 of Burkholderia cepacia AMMD.</title>
        <authorList>
            <consortium name="US DOE Joint Genome Institute"/>
            <person name="Copeland A."/>
            <person name="Lucas S."/>
            <person name="Lapidus A."/>
            <person name="Barry K."/>
            <person name="Detter J.C."/>
            <person name="Glavina del Rio T."/>
            <person name="Hammon N."/>
            <person name="Israni S."/>
            <person name="Pitluck S."/>
            <person name="Bruce D."/>
            <person name="Chain P."/>
            <person name="Malfatti S."/>
            <person name="Shin M."/>
            <person name="Vergez L."/>
            <person name="Schmutz J."/>
            <person name="Larimer F."/>
            <person name="Land M."/>
            <person name="Hauser L."/>
            <person name="Kyrpides N."/>
            <person name="Kim E."/>
            <person name="Parke J."/>
            <person name="Coenye T."/>
            <person name="Konstantinidis K."/>
            <person name="Ramette A."/>
            <person name="Tiedje J."/>
            <person name="Richardson P."/>
        </authorList>
    </citation>
    <scope>NUCLEOTIDE SEQUENCE</scope>
    <source>
        <strain evidence="1">AMMD</strain>
    </source>
</reference>
<dbReference type="EMBL" id="CP000441">
    <property type="protein sequence ID" value="ABI90134.1"/>
    <property type="molecule type" value="Genomic_DNA"/>
</dbReference>
<dbReference type="KEGG" id="bam:Bamb_4584"/>
<protein>
    <submittedName>
        <fullName evidence="1">Uncharacterized protein</fullName>
    </submittedName>
</protein>
<dbReference type="AlphaFoldDB" id="Q0B6T9"/>
<keyword evidence="2" id="KW-1185">Reference proteome</keyword>
<gene>
    <name evidence="1" type="ordered locus">Bamb_4584</name>
</gene>
<evidence type="ECO:0000313" key="1">
    <source>
        <dbReference type="EMBL" id="ABI90134.1"/>
    </source>
</evidence>
<sequence>MFAIFIFSPLALLIIAQCTGLRIPIVTVALPIEREQKDAVASLIQRDIRKAIAVIPCLAPRGIRRIRVADEAEEKPFSIC</sequence>